<protein>
    <submittedName>
        <fullName evidence="1">Uncharacterized protein</fullName>
    </submittedName>
</protein>
<dbReference type="AlphaFoldDB" id="A0A2P1QR48"/>
<accession>A0A2P1QR48</accession>
<gene>
    <name evidence="1" type="ORF">XB16_1039</name>
</gene>
<sequence length="65" mass="7911">MIATLISFRRDENIQIRISNFDSFKIQVLRNFDFFWKDQKTEIFLDESFGSTVNFTFDQKTENYN</sequence>
<dbReference type="EMBL" id="CP027843">
    <property type="protein sequence ID" value="AVQ11371.1"/>
    <property type="molecule type" value="Genomic_DNA"/>
</dbReference>
<name>A0A2P1QR48_9LEPT</name>
<evidence type="ECO:0000313" key="1">
    <source>
        <dbReference type="EMBL" id="AVQ11371.1"/>
    </source>
</evidence>
<dbReference type="Proteomes" id="UP000033961">
    <property type="component" value="Chromosome I"/>
</dbReference>
<reference evidence="1 2" key="1">
    <citation type="journal article" date="2015" name="Genome Announc.">
        <title>Draft Genome Sequences of Leptospira santarosai Strains U160, U164, and U233, Isolated from Asymptomatic Cattle.</title>
        <authorList>
            <person name="Kremer F.S."/>
            <person name="Eslabao M.R."/>
            <person name="Provisor M."/>
            <person name="Woloski R.D."/>
            <person name="Ramires O.V."/>
            <person name="Moreno L.Z."/>
            <person name="Moreno A.M."/>
            <person name="Hamond C."/>
            <person name="Lilenbaum W."/>
            <person name="Dellagostin O.A."/>
        </authorList>
    </citation>
    <scope>NUCLEOTIDE SEQUENCE [LARGE SCALE GENOMIC DNA]</scope>
    <source>
        <strain evidence="1 2">U160</strain>
    </source>
</reference>
<organism evidence="1 2">
    <name type="scientific">Leptospira santarosai</name>
    <dbReference type="NCBI Taxonomy" id="28183"/>
    <lineage>
        <taxon>Bacteria</taxon>
        <taxon>Pseudomonadati</taxon>
        <taxon>Spirochaetota</taxon>
        <taxon>Spirochaetia</taxon>
        <taxon>Leptospirales</taxon>
        <taxon>Leptospiraceae</taxon>
        <taxon>Leptospira</taxon>
    </lineage>
</organism>
<evidence type="ECO:0000313" key="2">
    <source>
        <dbReference type="Proteomes" id="UP000033961"/>
    </source>
</evidence>
<proteinExistence type="predicted"/>